<dbReference type="KEGG" id="cmiu:B1H56_13495"/>
<comment type="caution">
    <text evidence="9">The sequence shown here is derived from an EMBL/GenBank/DDBJ whole genome shotgun (WGS) entry which is preliminary data.</text>
</comment>
<evidence type="ECO:0000256" key="8">
    <source>
        <dbReference type="SAM" id="Phobius"/>
    </source>
</evidence>
<gene>
    <name evidence="9" type="ORF">HMPREF3293_03160</name>
</gene>
<evidence type="ECO:0000256" key="1">
    <source>
        <dbReference type="ARBA" id="ARBA00004651"/>
    </source>
</evidence>
<evidence type="ECO:0000256" key="5">
    <source>
        <dbReference type="ARBA" id="ARBA00022692"/>
    </source>
</evidence>
<keyword evidence="7 8" id="KW-0472">Membrane</keyword>
<name>A0A136Q092_9FIRM</name>
<dbReference type="PANTHER" id="PTHR32196:SF21">
    <property type="entry name" value="ABC TRANSPORTER PERMEASE PROTEIN YPHD-RELATED"/>
    <property type="match status" value="1"/>
</dbReference>
<evidence type="ECO:0000256" key="6">
    <source>
        <dbReference type="ARBA" id="ARBA00022989"/>
    </source>
</evidence>
<evidence type="ECO:0000256" key="2">
    <source>
        <dbReference type="ARBA" id="ARBA00022448"/>
    </source>
</evidence>
<feature type="transmembrane region" description="Helical" evidence="8">
    <location>
        <begin position="121"/>
        <end position="140"/>
    </location>
</feature>
<dbReference type="GO" id="GO:0005886">
    <property type="term" value="C:plasma membrane"/>
    <property type="evidence" value="ECO:0007669"/>
    <property type="project" value="UniProtKB-SubCell"/>
</dbReference>
<reference evidence="9 10" key="1">
    <citation type="submission" date="2016-02" db="EMBL/GenBank/DDBJ databases">
        <authorList>
            <person name="Wen L."/>
            <person name="He K."/>
            <person name="Yang H."/>
        </authorList>
    </citation>
    <scope>NUCLEOTIDE SEQUENCE [LARGE SCALE GENOMIC DNA]</scope>
    <source>
        <strain evidence="9 10">DSM 22607</strain>
    </source>
</reference>
<evidence type="ECO:0000313" key="9">
    <source>
        <dbReference type="EMBL" id="KXK64112.1"/>
    </source>
</evidence>
<dbReference type="PANTHER" id="PTHR32196">
    <property type="entry name" value="ABC TRANSPORTER PERMEASE PROTEIN YPHD-RELATED-RELATED"/>
    <property type="match status" value="1"/>
</dbReference>
<dbReference type="RefSeq" id="WP_066522749.1">
    <property type="nucleotide sequence ID" value="NZ_CABMOF010000010.1"/>
</dbReference>
<keyword evidence="2" id="KW-0813">Transport</keyword>
<feature type="transmembrane region" description="Helical" evidence="8">
    <location>
        <begin position="210"/>
        <end position="229"/>
    </location>
</feature>
<feature type="transmembrane region" description="Helical" evidence="8">
    <location>
        <begin position="17"/>
        <end position="39"/>
    </location>
</feature>
<dbReference type="Pfam" id="PF02653">
    <property type="entry name" value="BPD_transp_2"/>
    <property type="match status" value="1"/>
</dbReference>
<feature type="transmembrane region" description="Helical" evidence="8">
    <location>
        <begin position="264"/>
        <end position="282"/>
    </location>
</feature>
<evidence type="ECO:0000256" key="7">
    <source>
        <dbReference type="ARBA" id="ARBA00023136"/>
    </source>
</evidence>
<evidence type="ECO:0000256" key="3">
    <source>
        <dbReference type="ARBA" id="ARBA00022475"/>
    </source>
</evidence>
<evidence type="ECO:0000256" key="4">
    <source>
        <dbReference type="ARBA" id="ARBA00022519"/>
    </source>
</evidence>
<keyword evidence="4" id="KW-0997">Cell inner membrane</keyword>
<feature type="transmembrane region" description="Helical" evidence="8">
    <location>
        <begin position="51"/>
        <end position="76"/>
    </location>
</feature>
<dbReference type="InterPro" id="IPR001851">
    <property type="entry name" value="ABC_transp_permease"/>
</dbReference>
<dbReference type="CDD" id="cd06579">
    <property type="entry name" value="TM_PBP1_transp_AraH_like"/>
    <property type="match status" value="1"/>
</dbReference>
<dbReference type="AlphaFoldDB" id="A0A136Q092"/>
<dbReference type="EMBL" id="LSZW01000067">
    <property type="protein sequence ID" value="KXK64112.1"/>
    <property type="molecule type" value="Genomic_DNA"/>
</dbReference>
<dbReference type="OrthoDB" id="9784538at2"/>
<evidence type="ECO:0000313" key="10">
    <source>
        <dbReference type="Proteomes" id="UP000070366"/>
    </source>
</evidence>
<proteinExistence type="predicted"/>
<dbReference type="PROSITE" id="PS51257">
    <property type="entry name" value="PROKAR_LIPOPROTEIN"/>
    <property type="match status" value="1"/>
</dbReference>
<sequence>MQKSINLKSFLVKNNTYIIFFAMLIACICISETFLLPINLINIGLQQSAPLLVAVGMLFVIMTGGIDLSVGSIMAISSSVACLLMRDAGFGLAGGILAAVCIGLICGMITGALVAYCNMQAFVASLSVMTAVRGVAYIITNGSPIKVEGAILSTLVAPENGYPVIIIAALVIVVFCLIQNYTTYGRIVIAVGSNKNAVELAGIRVKRYMLSTYMICGVLAAIAGIFYSARTSTGSATVGDGAELDAIAACVLGGASLTGGRGSVFKTLLGALILAFIGNIMNLKGVGAYAQDVVQGCLIVAAVLLQGIKSK</sequence>
<keyword evidence="10" id="KW-1185">Reference proteome</keyword>
<dbReference type="GO" id="GO:0022857">
    <property type="term" value="F:transmembrane transporter activity"/>
    <property type="evidence" value="ECO:0007669"/>
    <property type="project" value="InterPro"/>
</dbReference>
<keyword evidence="5 8" id="KW-0812">Transmembrane</keyword>
<feature type="transmembrane region" description="Helical" evidence="8">
    <location>
        <begin position="88"/>
        <end position="114"/>
    </location>
</feature>
<dbReference type="PATRIC" id="fig|626937.4.peg.3111"/>
<accession>A0A136Q092</accession>
<organism evidence="9 10">
    <name type="scientific">Christensenella minuta</name>
    <dbReference type="NCBI Taxonomy" id="626937"/>
    <lineage>
        <taxon>Bacteria</taxon>
        <taxon>Bacillati</taxon>
        <taxon>Bacillota</taxon>
        <taxon>Clostridia</taxon>
        <taxon>Christensenellales</taxon>
        <taxon>Christensenellaceae</taxon>
        <taxon>Christensenella</taxon>
    </lineage>
</organism>
<keyword evidence="3" id="KW-1003">Cell membrane</keyword>
<comment type="subcellular location">
    <subcellularLocation>
        <location evidence="1">Cell membrane</location>
        <topology evidence="1">Multi-pass membrane protein</topology>
    </subcellularLocation>
</comment>
<dbReference type="STRING" id="626937.HMPREF3293_03160"/>
<protein>
    <submittedName>
        <fullName evidence="9">Putative L-arabinose ABC transporter, permease protein AraH</fullName>
    </submittedName>
</protein>
<keyword evidence="6 8" id="KW-1133">Transmembrane helix</keyword>
<feature type="transmembrane region" description="Helical" evidence="8">
    <location>
        <begin position="160"/>
        <end position="178"/>
    </location>
</feature>
<dbReference type="Proteomes" id="UP000070366">
    <property type="component" value="Unassembled WGS sequence"/>
</dbReference>